<keyword evidence="3" id="KW-0175">Coiled coil</keyword>
<feature type="domain" description="RRM" evidence="5">
    <location>
        <begin position="48"/>
        <end position="127"/>
    </location>
</feature>
<keyword evidence="1 2" id="KW-0694">RNA-binding</keyword>
<accession>A0A815ND80</accession>
<keyword evidence="8" id="KW-1185">Reference proteome</keyword>
<dbReference type="Gene3D" id="3.30.70.330">
    <property type="match status" value="2"/>
</dbReference>
<dbReference type="PROSITE" id="PS51257">
    <property type="entry name" value="PROKAR_LIPOPROTEIN"/>
    <property type="match status" value="1"/>
</dbReference>
<feature type="region of interest" description="Disordered" evidence="4">
    <location>
        <begin position="1"/>
        <end position="20"/>
    </location>
</feature>
<dbReference type="InterPro" id="IPR012677">
    <property type="entry name" value="Nucleotide-bd_a/b_plait_sf"/>
</dbReference>
<dbReference type="InterPro" id="IPR000504">
    <property type="entry name" value="RRM_dom"/>
</dbReference>
<dbReference type="PANTHER" id="PTHR48026">
    <property type="entry name" value="HOMOLOGOUS TO DROSOPHILA SQD (SQUID) PROTEIN"/>
    <property type="match status" value="1"/>
</dbReference>
<dbReference type="EMBL" id="CAJNOQ010018769">
    <property type="protein sequence ID" value="CAF1436091.1"/>
    <property type="molecule type" value="Genomic_DNA"/>
</dbReference>
<dbReference type="PANTHER" id="PTHR48026:SF14">
    <property type="entry name" value="HETEROGENEOUS NUCLEAR RIBONUCLEOPROTEIN A1"/>
    <property type="match status" value="1"/>
</dbReference>
<reference evidence="6" key="1">
    <citation type="submission" date="2021-02" db="EMBL/GenBank/DDBJ databases">
        <authorList>
            <person name="Nowell W R."/>
        </authorList>
    </citation>
    <scope>NUCLEOTIDE SEQUENCE</scope>
</reference>
<feature type="coiled-coil region" evidence="3">
    <location>
        <begin position="291"/>
        <end position="325"/>
    </location>
</feature>
<gene>
    <name evidence="6" type="ORF">GPM918_LOCUS34192</name>
    <name evidence="7" type="ORF">SRO942_LOCUS34888</name>
</gene>
<dbReference type="Pfam" id="PF00076">
    <property type="entry name" value="RRM_1"/>
    <property type="match status" value="2"/>
</dbReference>
<protein>
    <recommendedName>
        <fullName evidence="5">RRM domain-containing protein</fullName>
    </recommendedName>
</protein>
<evidence type="ECO:0000313" key="8">
    <source>
        <dbReference type="Proteomes" id="UP000663829"/>
    </source>
</evidence>
<dbReference type="SMART" id="SM00360">
    <property type="entry name" value="RRM"/>
    <property type="match status" value="2"/>
</dbReference>
<organism evidence="6 8">
    <name type="scientific">Didymodactylos carnosus</name>
    <dbReference type="NCBI Taxonomy" id="1234261"/>
    <lineage>
        <taxon>Eukaryota</taxon>
        <taxon>Metazoa</taxon>
        <taxon>Spiralia</taxon>
        <taxon>Gnathifera</taxon>
        <taxon>Rotifera</taxon>
        <taxon>Eurotatoria</taxon>
        <taxon>Bdelloidea</taxon>
        <taxon>Philodinida</taxon>
        <taxon>Philodinidae</taxon>
        <taxon>Didymodactylos</taxon>
    </lineage>
</organism>
<dbReference type="GO" id="GO:0000398">
    <property type="term" value="P:mRNA splicing, via spliceosome"/>
    <property type="evidence" value="ECO:0007669"/>
    <property type="project" value="TreeGrafter"/>
</dbReference>
<dbReference type="GO" id="GO:0071013">
    <property type="term" value="C:catalytic step 2 spliceosome"/>
    <property type="evidence" value="ECO:0007669"/>
    <property type="project" value="TreeGrafter"/>
</dbReference>
<evidence type="ECO:0000256" key="4">
    <source>
        <dbReference type="SAM" id="MobiDB-lite"/>
    </source>
</evidence>
<dbReference type="Proteomes" id="UP000663829">
    <property type="component" value="Unassembled WGS sequence"/>
</dbReference>
<evidence type="ECO:0000256" key="1">
    <source>
        <dbReference type="ARBA" id="ARBA00022884"/>
    </source>
</evidence>
<dbReference type="GO" id="GO:0003730">
    <property type="term" value="F:mRNA 3'-UTR binding"/>
    <property type="evidence" value="ECO:0007669"/>
    <property type="project" value="TreeGrafter"/>
</dbReference>
<dbReference type="EMBL" id="CAJOBC010084208">
    <property type="protein sequence ID" value="CAF4313568.1"/>
    <property type="molecule type" value="Genomic_DNA"/>
</dbReference>
<dbReference type="PROSITE" id="PS50102">
    <property type="entry name" value="RRM"/>
    <property type="match status" value="2"/>
</dbReference>
<proteinExistence type="predicted"/>
<feature type="compositionally biased region" description="Basic and acidic residues" evidence="4">
    <location>
        <begin position="1"/>
        <end position="12"/>
    </location>
</feature>
<dbReference type="AlphaFoldDB" id="A0A815ND80"/>
<dbReference type="SUPFAM" id="SSF54928">
    <property type="entry name" value="RNA-binding domain, RBD"/>
    <property type="match status" value="1"/>
</dbReference>
<evidence type="ECO:0000256" key="2">
    <source>
        <dbReference type="PROSITE-ProRule" id="PRU00176"/>
    </source>
</evidence>
<dbReference type="Proteomes" id="UP000681722">
    <property type="component" value="Unassembled WGS sequence"/>
</dbReference>
<evidence type="ECO:0000259" key="5">
    <source>
        <dbReference type="PROSITE" id="PS50102"/>
    </source>
</evidence>
<sequence>MIKNYPSRESRQNSHGTPVLGSCGSQITNIFISLTEMSVSDTNERRYCDFYVGNLDNYIDDKTILSYFSKFGDIIGCNVFQKSFKRCCFAFLTCSKSNMVDNIMKHRPHLMTFRDERRRLFVKRTIPRERPEIERIASVNQLIICLNKNDSDFNQENICKYFRQYGTITDCKLIRQNNYNKTYCLLEFDDYDPIDCAILDLPHYLNGNELKVDKYISQEKIKESKWTKPILYEYPSSESNEHIKRTLHSQKHLTHEIDRLKGLISSLRVSLKIKLISLEAQYQDKIAKLGDQKLKEQFSNLKQKVDALEDNNKNLKSIIQKTELENSILEPDYIEQLQYEKIKFNNLKTKYNDLLQFREQKSINQLKNL</sequence>
<evidence type="ECO:0000313" key="7">
    <source>
        <dbReference type="EMBL" id="CAF4313568.1"/>
    </source>
</evidence>
<name>A0A815ND80_9BILA</name>
<comment type="caution">
    <text evidence="6">The sequence shown here is derived from an EMBL/GenBank/DDBJ whole genome shotgun (WGS) entry which is preliminary data.</text>
</comment>
<evidence type="ECO:0000313" key="6">
    <source>
        <dbReference type="EMBL" id="CAF1436091.1"/>
    </source>
</evidence>
<dbReference type="InterPro" id="IPR035979">
    <property type="entry name" value="RBD_domain_sf"/>
</dbReference>
<feature type="domain" description="RRM" evidence="5">
    <location>
        <begin position="118"/>
        <end position="223"/>
    </location>
</feature>
<dbReference type="OrthoDB" id="10020430at2759"/>
<evidence type="ECO:0000256" key="3">
    <source>
        <dbReference type="SAM" id="Coils"/>
    </source>
</evidence>